<dbReference type="PANTHER" id="PTHR30580:SF0">
    <property type="entry name" value="PRIMOSOMAL PROTEIN N"/>
    <property type="match status" value="1"/>
</dbReference>
<dbReference type="InterPro" id="IPR027417">
    <property type="entry name" value="P-loop_NTPase"/>
</dbReference>
<evidence type="ECO:0000313" key="14">
    <source>
        <dbReference type="EMBL" id="TWT31017.1"/>
    </source>
</evidence>
<dbReference type="EC" id="5.6.2.4" evidence="12"/>
<dbReference type="AlphaFoldDB" id="A0A5C5UZV6"/>
<evidence type="ECO:0000256" key="7">
    <source>
        <dbReference type="ARBA" id="ARBA00022833"/>
    </source>
</evidence>
<dbReference type="GO" id="GO:0003677">
    <property type="term" value="F:DNA binding"/>
    <property type="evidence" value="ECO:0007669"/>
    <property type="project" value="UniProtKB-UniRule"/>
</dbReference>
<dbReference type="Gene3D" id="3.40.50.300">
    <property type="entry name" value="P-loop containing nucleotide triphosphate hydrolases"/>
    <property type="match status" value="2"/>
</dbReference>
<proteinExistence type="inferred from homology"/>
<dbReference type="InterPro" id="IPR036390">
    <property type="entry name" value="WH_DNA-bd_sf"/>
</dbReference>
<dbReference type="InterPro" id="IPR011545">
    <property type="entry name" value="DEAD/DEAH_box_helicase_dom"/>
</dbReference>
<evidence type="ECO:0000256" key="9">
    <source>
        <dbReference type="ARBA" id="ARBA00023125"/>
    </source>
</evidence>
<evidence type="ECO:0000256" key="3">
    <source>
        <dbReference type="ARBA" id="ARBA00022723"/>
    </source>
</evidence>
<feature type="binding site" evidence="12">
    <location>
        <position position="496"/>
    </location>
    <ligand>
        <name>Zn(2+)</name>
        <dbReference type="ChEBI" id="CHEBI:29105"/>
        <label>2</label>
    </ligand>
</feature>
<dbReference type="SUPFAM" id="SSF46785">
    <property type="entry name" value="Winged helix' DNA-binding domain"/>
    <property type="match status" value="1"/>
</dbReference>
<evidence type="ECO:0000256" key="10">
    <source>
        <dbReference type="ARBA" id="ARBA00023235"/>
    </source>
</evidence>
<feature type="binding site" evidence="12">
    <location>
        <position position="527"/>
    </location>
    <ligand>
        <name>Zn(2+)</name>
        <dbReference type="ChEBI" id="CHEBI:29105"/>
        <label>1</label>
    </ligand>
</feature>
<comment type="subunit">
    <text evidence="12">Component of the replication restart primosome.</text>
</comment>
<comment type="function">
    <text evidence="12">Initiates the restart of stalled replication forks, which reloads the replicative helicase on sites other than the origin of replication. Recognizes and binds to abandoned replication forks and remodels them to uncover a helicase loading site. Promotes assembly of the primosome at these replication forks.</text>
</comment>
<feature type="binding site" evidence="12">
    <location>
        <position position="490"/>
    </location>
    <ligand>
        <name>Zn(2+)</name>
        <dbReference type="ChEBI" id="CHEBI:29105"/>
        <label>1</label>
    </ligand>
</feature>
<evidence type="ECO:0000256" key="4">
    <source>
        <dbReference type="ARBA" id="ARBA00022741"/>
    </source>
</evidence>
<keyword evidence="7 12" id="KW-0862">Zinc</keyword>
<dbReference type="HAMAP" id="MF_00983">
    <property type="entry name" value="PriA"/>
    <property type="match status" value="1"/>
</dbReference>
<dbReference type="InterPro" id="IPR041222">
    <property type="entry name" value="PriA_3primeBD"/>
</dbReference>
<dbReference type="GO" id="GO:0006270">
    <property type="term" value="P:DNA replication initiation"/>
    <property type="evidence" value="ECO:0007669"/>
    <property type="project" value="TreeGrafter"/>
</dbReference>
<dbReference type="SMART" id="SM00487">
    <property type="entry name" value="DEXDc"/>
    <property type="match status" value="1"/>
</dbReference>
<dbReference type="GO" id="GO:1990077">
    <property type="term" value="C:primosome complex"/>
    <property type="evidence" value="ECO:0007669"/>
    <property type="project" value="UniProtKB-UniRule"/>
</dbReference>
<evidence type="ECO:0000256" key="5">
    <source>
        <dbReference type="ARBA" id="ARBA00022801"/>
    </source>
</evidence>
<dbReference type="GO" id="GO:0005524">
    <property type="term" value="F:ATP binding"/>
    <property type="evidence" value="ECO:0007669"/>
    <property type="project" value="UniProtKB-UniRule"/>
</dbReference>
<dbReference type="Gene3D" id="3.40.1440.60">
    <property type="entry name" value="PriA, 3(prime) DNA-binding domain"/>
    <property type="match status" value="1"/>
</dbReference>
<keyword evidence="3 12" id="KW-0479">Metal-binding</keyword>
<evidence type="ECO:0000259" key="13">
    <source>
        <dbReference type="PROSITE" id="PS51192"/>
    </source>
</evidence>
<keyword evidence="5 12" id="KW-0378">Hydrolase</keyword>
<dbReference type="InterPro" id="IPR014001">
    <property type="entry name" value="Helicase_ATP-bd"/>
</dbReference>
<dbReference type="InterPro" id="IPR001650">
    <property type="entry name" value="Helicase_C-like"/>
</dbReference>
<dbReference type="GO" id="GO:0006310">
    <property type="term" value="P:DNA recombination"/>
    <property type="evidence" value="ECO:0007669"/>
    <property type="project" value="InterPro"/>
</dbReference>
<dbReference type="InterPro" id="IPR040498">
    <property type="entry name" value="PriA_CRR"/>
</dbReference>
<gene>
    <name evidence="12 14" type="primary">priA</name>
    <name evidence="14" type="ORF">KOR34_43910</name>
</gene>
<dbReference type="FunFam" id="3.40.50.300:FF:000489">
    <property type="entry name" value="Primosome assembly protein PriA"/>
    <property type="match status" value="1"/>
</dbReference>
<accession>A0A5C5UZV6</accession>
<dbReference type="CDD" id="cd18804">
    <property type="entry name" value="SF2_C_priA"/>
    <property type="match status" value="1"/>
</dbReference>
<dbReference type="PANTHER" id="PTHR30580">
    <property type="entry name" value="PRIMOSOMAL PROTEIN N"/>
    <property type="match status" value="1"/>
</dbReference>
<dbReference type="InterPro" id="IPR041236">
    <property type="entry name" value="PriA_C"/>
</dbReference>
<comment type="catalytic activity">
    <reaction evidence="12">
        <text>Couples ATP hydrolysis with the unwinding of duplex DNA by translocating in the 3'-5' direction.</text>
        <dbReference type="EC" id="5.6.2.4"/>
    </reaction>
</comment>
<keyword evidence="9 12" id="KW-0238">DNA-binding</keyword>
<feature type="binding site" evidence="12">
    <location>
        <position position="517"/>
    </location>
    <ligand>
        <name>Zn(2+)</name>
        <dbReference type="ChEBI" id="CHEBI:29105"/>
        <label>2</label>
    </ligand>
</feature>
<dbReference type="Proteomes" id="UP000316714">
    <property type="component" value="Unassembled WGS sequence"/>
</dbReference>
<keyword evidence="4 12" id="KW-0547">Nucleotide-binding</keyword>
<evidence type="ECO:0000256" key="8">
    <source>
        <dbReference type="ARBA" id="ARBA00022840"/>
    </source>
</evidence>
<keyword evidence="8 12" id="KW-0067">ATP-binding</keyword>
<dbReference type="InterPro" id="IPR005259">
    <property type="entry name" value="PriA"/>
</dbReference>
<dbReference type="Pfam" id="PF18074">
    <property type="entry name" value="PriA_C"/>
    <property type="match status" value="1"/>
</dbReference>
<dbReference type="SUPFAM" id="SSF52540">
    <property type="entry name" value="P-loop containing nucleoside triphosphate hydrolases"/>
    <property type="match status" value="2"/>
</dbReference>
<feature type="binding site" evidence="12">
    <location>
        <position position="499"/>
    </location>
    <ligand>
        <name>Zn(2+)</name>
        <dbReference type="ChEBI" id="CHEBI:29105"/>
        <label>2</label>
    </ligand>
</feature>
<evidence type="ECO:0000256" key="12">
    <source>
        <dbReference type="HAMAP-Rule" id="MF_00983"/>
    </source>
</evidence>
<keyword evidence="10 12" id="KW-0413">Isomerase</keyword>
<dbReference type="GO" id="GO:0006269">
    <property type="term" value="P:DNA replication, synthesis of primer"/>
    <property type="evidence" value="ECO:0007669"/>
    <property type="project" value="UniProtKB-KW"/>
</dbReference>
<dbReference type="GO" id="GO:0043138">
    <property type="term" value="F:3'-5' DNA helicase activity"/>
    <property type="evidence" value="ECO:0007669"/>
    <property type="project" value="UniProtKB-EC"/>
</dbReference>
<evidence type="ECO:0000256" key="2">
    <source>
        <dbReference type="ARBA" id="ARBA00022705"/>
    </source>
</evidence>
<keyword evidence="15" id="KW-1185">Reference proteome</keyword>
<keyword evidence="2 12" id="KW-0235">DNA replication</keyword>
<feature type="domain" description="Helicase ATP-binding" evidence="13">
    <location>
        <begin position="262"/>
        <end position="427"/>
    </location>
</feature>
<dbReference type="Pfam" id="PF18319">
    <property type="entry name" value="Zn_ribbon_PriA"/>
    <property type="match status" value="1"/>
</dbReference>
<evidence type="ECO:0000256" key="6">
    <source>
        <dbReference type="ARBA" id="ARBA00022806"/>
    </source>
</evidence>
<dbReference type="GO" id="GO:0016887">
    <property type="term" value="F:ATP hydrolysis activity"/>
    <property type="evidence" value="ECO:0007669"/>
    <property type="project" value="RHEA"/>
</dbReference>
<keyword evidence="1 12" id="KW-0639">Primosome</keyword>
<dbReference type="Pfam" id="PF00270">
    <property type="entry name" value="DEAD"/>
    <property type="match status" value="1"/>
</dbReference>
<evidence type="ECO:0000256" key="1">
    <source>
        <dbReference type="ARBA" id="ARBA00022515"/>
    </source>
</evidence>
<sequence>MVQERDFPSSNFHSCFAPLANSQQSLFDDDPAPWELDAAAQQMLATVVLTTGPDNQYDYLVPDELLDARRPETLLEVGRRVRVPFGRGNRTAVGYCVALGVKEAPGRKLKSVAGVLDKQSLLTPHMLRLTRWMADYYLCPWGQVLEAVVPAGVRGQAGTREMTLLSLPTRVAARLTTLDVTDKQRAVLQALAASPKPLTLKQLATRVGCTSAPINTLRKQGLIESSVERLDQGELAALEVQRETPKQLNNDQTAVLTEIHRELDAAQHSTLLIHGVTGSGKTEVYIQAIEKVVSFGRQAIVLVPEISLTPQTVGRFRARFDHIAVLHSHLTDVERHRHWKRIAAGEVQVVVGARSAVFAPTPDLGLIVVDEEHETTFKQDSAPRYHARDVAQQRAADENVPLILGSATPSLESWQRAASGEYRLLSMPRRVNDWPMPAVRLVDLREDQNRRGSISRPLQQAMEHALRDGGQAILLLNRRGFSTHVQCPACGASAKCPECEIALTFHRHEQILLCHWCDHRQAPPRACPDCRSPAIRYGGLGTQKLEAEVQARFPKARCLRMDADTMRRPGSHEQALDAFRRGEYGVLLGTQMIAKGLDFPNVTVVGVINADTALNWPDFRAGERTFHLVTQVAGRTGRGEKGGRVLVQTFDPEHPAIAAAARHDYGAFARTELPQREALGYPPFGSMIRFVCRGENESQTSAVADQAVAEIRAAWGQLEQQQPDDPLRLRGPAPAPIAKLRGEFRYHLQATHPDGPRLKAAVKAALAKLTPPEGVRWVVDVDPWEMM</sequence>
<comment type="cofactor">
    <cofactor evidence="12">
        <name>Zn(2+)</name>
        <dbReference type="ChEBI" id="CHEBI:29105"/>
    </cofactor>
    <text evidence="12">Binds 2 zinc ions per subunit.</text>
</comment>
<organism evidence="14 15">
    <name type="scientific">Posidoniimonas corsicana</name>
    <dbReference type="NCBI Taxonomy" id="1938618"/>
    <lineage>
        <taxon>Bacteria</taxon>
        <taxon>Pseudomonadati</taxon>
        <taxon>Planctomycetota</taxon>
        <taxon>Planctomycetia</taxon>
        <taxon>Pirellulales</taxon>
        <taxon>Lacipirellulaceae</taxon>
        <taxon>Posidoniimonas</taxon>
    </lineage>
</organism>
<dbReference type="SMART" id="SM00490">
    <property type="entry name" value="HELICc"/>
    <property type="match status" value="1"/>
</dbReference>
<evidence type="ECO:0000256" key="11">
    <source>
        <dbReference type="ARBA" id="ARBA00048988"/>
    </source>
</evidence>
<reference evidence="14 15" key="1">
    <citation type="submission" date="2019-02" db="EMBL/GenBank/DDBJ databases">
        <title>Deep-cultivation of Planctomycetes and their phenomic and genomic characterization uncovers novel biology.</title>
        <authorList>
            <person name="Wiegand S."/>
            <person name="Jogler M."/>
            <person name="Boedeker C."/>
            <person name="Pinto D."/>
            <person name="Vollmers J."/>
            <person name="Rivas-Marin E."/>
            <person name="Kohn T."/>
            <person name="Peeters S.H."/>
            <person name="Heuer A."/>
            <person name="Rast P."/>
            <person name="Oberbeckmann S."/>
            <person name="Bunk B."/>
            <person name="Jeske O."/>
            <person name="Meyerdierks A."/>
            <person name="Storesund J.E."/>
            <person name="Kallscheuer N."/>
            <person name="Luecker S."/>
            <person name="Lage O.M."/>
            <person name="Pohl T."/>
            <person name="Merkel B.J."/>
            <person name="Hornburger P."/>
            <person name="Mueller R.-W."/>
            <person name="Bruemmer F."/>
            <person name="Labrenz M."/>
            <person name="Spormann A.M."/>
            <person name="Op Den Camp H."/>
            <person name="Overmann J."/>
            <person name="Amann R."/>
            <person name="Jetten M.S.M."/>
            <person name="Mascher T."/>
            <person name="Medema M.H."/>
            <person name="Devos D.P."/>
            <person name="Kaster A.-K."/>
            <person name="Ovreas L."/>
            <person name="Rohde M."/>
            <person name="Galperin M.Y."/>
            <person name="Jogler C."/>
        </authorList>
    </citation>
    <scope>NUCLEOTIDE SEQUENCE [LARGE SCALE GENOMIC DNA]</scope>
    <source>
        <strain evidence="14 15">KOR34</strain>
    </source>
</reference>
<keyword evidence="6 12" id="KW-0347">Helicase</keyword>
<comment type="similarity">
    <text evidence="12">Belongs to the helicase family. PriA subfamily.</text>
</comment>
<dbReference type="NCBIfam" id="TIGR00595">
    <property type="entry name" value="priA"/>
    <property type="match status" value="1"/>
</dbReference>
<dbReference type="GO" id="GO:0006302">
    <property type="term" value="P:double-strand break repair"/>
    <property type="evidence" value="ECO:0007669"/>
    <property type="project" value="InterPro"/>
</dbReference>
<dbReference type="Pfam" id="PF00271">
    <property type="entry name" value="Helicase_C"/>
    <property type="match status" value="1"/>
</dbReference>
<dbReference type="CDD" id="cd17929">
    <property type="entry name" value="DEXHc_priA"/>
    <property type="match status" value="1"/>
</dbReference>
<feature type="binding site" evidence="12">
    <location>
        <position position="487"/>
    </location>
    <ligand>
        <name>Zn(2+)</name>
        <dbReference type="ChEBI" id="CHEBI:29105"/>
        <label>1</label>
    </ligand>
</feature>
<comment type="catalytic activity">
    <reaction evidence="11 12">
        <text>ATP + H2O = ADP + phosphate + H(+)</text>
        <dbReference type="Rhea" id="RHEA:13065"/>
        <dbReference type="ChEBI" id="CHEBI:15377"/>
        <dbReference type="ChEBI" id="CHEBI:15378"/>
        <dbReference type="ChEBI" id="CHEBI:30616"/>
        <dbReference type="ChEBI" id="CHEBI:43474"/>
        <dbReference type="ChEBI" id="CHEBI:456216"/>
        <dbReference type="EC" id="5.6.2.4"/>
    </reaction>
</comment>
<protein>
    <recommendedName>
        <fullName evidence="12">Replication restart protein PriA</fullName>
    </recommendedName>
    <alternativeName>
        <fullName evidence="12">ATP-dependent DNA helicase PriA</fullName>
        <ecNumber evidence="12">5.6.2.4</ecNumber>
    </alternativeName>
    <alternativeName>
        <fullName evidence="12">DNA 3'-5' helicase PriA</fullName>
    </alternativeName>
</protein>
<dbReference type="InterPro" id="IPR042115">
    <property type="entry name" value="PriA_3primeBD_sf"/>
</dbReference>
<feature type="binding site" evidence="12">
    <location>
        <position position="530"/>
    </location>
    <ligand>
        <name>Zn(2+)</name>
        <dbReference type="ChEBI" id="CHEBI:29105"/>
        <label>1</label>
    </ligand>
</feature>
<dbReference type="Pfam" id="PF17764">
    <property type="entry name" value="PriA_3primeBD"/>
    <property type="match status" value="1"/>
</dbReference>
<evidence type="ECO:0000313" key="15">
    <source>
        <dbReference type="Proteomes" id="UP000316714"/>
    </source>
</evidence>
<dbReference type="EMBL" id="SIHJ01000004">
    <property type="protein sequence ID" value="TWT31017.1"/>
    <property type="molecule type" value="Genomic_DNA"/>
</dbReference>
<name>A0A5C5UZV6_9BACT</name>
<dbReference type="GO" id="GO:0008270">
    <property type="term" value="F:zinc ion binding"/>
    <property type="evidence" value="ECO:0007669"/>
    <property type="project" value="UniProtKB-UniRule"/>
</dbReference>
<feature type="binding site" evidence="12">
    <location>
        <position position="514"/>
    </location>
    <ligand>
        <name>Zn(2+)</name>
        <dbReference type="ChEBI" id="CHEBI:29105"/>
        <label>2</label>
    </ligand>
</feature>
<comment type="caution">
    <text evidence="14">The sequence shown here is derived from an EMBL/GenBank/DDBJ whole genome shotgun (WGS) entry which is preliminary data.</text>
</comment>
<dbReference type="PROSITE" id="PS51192">
    <property type="entry name" value="HELICASE_ATP_BIND_1"/>
    <property type="match status" value="1"/>
</dbReference>